<keyword evidence="3" id="KW-0238">DNA-binding</keyword>
<dbReference type="InterPro" id="IPR027417">
    <property type="entry name" value="P-loop_NTPase"/>
</dbReference>
<proteinExistence type="predicted"/>
<dbReference type="Pfam" id="PF00270">
    <property type="entry name" value="DEAD"/>
    <property type="match status" value="1"/>
</dbReference>
<feature type="domain" description="Helicase C-terminal" evidence="5">
    <location>
        <begin position="272"/>
        <end position="417"/>
    </location>
</feature>
<dbReference type="PANTHER" id="PTHR30580:SF1">
    <property type="entry name" value="COMF OPERON PROTEIN 1"/>
    <property type="match status" value="1"/>
</dbReference>
<keyword evidence="6" id="KW-0378">Hydrolase</keyword>
<dbReference type="STRING" id="1212545.SARL_05560"/>
<accession>A0A380CNF2</accession>
<dbReference type="GO" id="GO:0006270">
    <property type="term" value="P:DNA replication initiation"/>
    <property type="evidence" value="ECO:0007669"/>
    <property type="project" value="TreeGrafter"/>
</dbReference>
<keyword evidence="6" id="KW-0347">Helicase</keyword>
<keyword evidence="1" id="KW-0547">Nucleotide-binding</keyword>
<protein>
    <submittedName>
        <fullName evidence="6">Putative ATP-dependent helicase</fullName>
    </submittedName>
</protein>
<dbReference type="InterPro" id="IPR011545">
    <property type="entry name" value="DEAD/DEAH_box_helicase_dom"/>
</dbReference>
<evidence type="ECO:0000256" key="2">
    <source>
        <dbReference type="ARBA" id="ARBA00022840"/>
    </source>
</evidence>
<name>A0A380CNF2_9STAP</name>
<dbReference type="Gene3D" id="3.40.50.300">
    <property type="entry name" value="P-loop containing nucleotide triphosphate hydrolases"/>
    <property type="match status" value="2"/>
</dbReference>
<evidence type="ECO:0000313" key="7">
    <source>
        <dbReference type="Proteomes" id="UP000254956"/>
    </source>
</evidence>
<dbReference type="Proteomes" id="UP000254956">
    <property type="component" value="Unassembled WGS sequence"/>
</dbReference>
<dbReference type="GO" id="GO:0005524">
    <property type="term" value="F:ATP binding"/>
    <property type="evidence" value="ECO:0007669"/>
    <property type="project" value="UniProtKB-KW"/>
</dbReference>
<dbReference type="EMBL" id="UGZE01000001">
    <property type="protein sequence ID" value="SUJ23416.1"/>
    <property type="molecule type" value="Genomic_DNA"/>
</dbReference>
<sequence>MLTTEKVIYCGPGITQERSVTTCLQCGSIYRRHIHSYYSPLLQRDILYCRYCLQLGRMDSLSDVYITQTYNVATSAEFNIPFKLSPQQHYGATALLEAVKSRQDQLLHAVTGAGKTEMMFPALQYARQQGLNVAVVSPRTDVVIELTLRLRAAFQQECIDVLYRGQPQRFNGHFVIATVHQLLRFKQHFQLVIVDEVDAFPLAMDRVLQHSITLASTHDRCHIYMTATPPKSLLRQFKASNIITLPARFHRQPLPIPQFQYFKLTPQRPQTNLVRLLCRQQAAGRITLVFVHSIKLLRQLEHTYQKVLVQSAFVSSDDALRMTKVQELRAGKYVSVFTTTILERGFTLAKLDVVVLNSHTFTQHVLIQMSGRVGRKTEAPTGNVWFYHQGISTQMLKAKHALKRMNRIAQQRGWIDG</sequence>
<dbReference type="GO" id="GO:0006302">
    <property type="term" value="P:double-strand break repair"/>
    <property type="evidence" value="ECO:0007669"/>
    <property type="project" value="TreeGrafter"/>
</dbReference>
<evidence type="ECO:0000313" key="6">
    <source>
        <dbReference type="EMBL" id="SUJ23416.1"/>
    </source>
</evidence>
<dbReference type="PROSITE" id="PS51194">
    <property type="entry name" value="HELICASE_CTER"/>
    <property type="match status" value="1"/>
</dbReference>
<evidence type="ECO:0000256" key="1">
    <source>
        <dbReference type="ARBA" id="ARBA00022741"/>
    </source>
</evidence>
<dbReference type="InterPro" id="IPR014001">
    <property type="entry name" value="Helicase_ATP-bd"/>
</dbReference>
<evidence type="ECO:0000259" key="5">
    <source>
        <dbReference type="PROSITE" id="PS51194"/>
    </source>
</evidence>
<dbReference type="Pfam" id="PF00271">
    <property type="entry name" value="Helicase_C"/>
    <property type="match status" value="1"/>
</dbReference>
<reference evidence="6 7" key="1">
    <citation type="submission" date="2018-06" db="EMBL/GenBank/DDBJ databases">
        <authorList>
            <consortium name="Pathogen Informatics"/>
            <person name="Doyle S."/>
        </authorList>
    </citation>
    <scope>NUCLEOTIDE SEQUENCE [LARGE SCALE GENOMIC DNA]</scope>
    <source>
        <strain evidence="6 7">NCTC12413</strain>
    </source>
</reference>
<dbReference type="GO" id="GO:0006310">
    <property type="term" value="P:DNA recombination"/>
    <property type="evidence" value="ECO:0007669"/>
    <property type="project" value="TreeGrafter"/>
</dbReference>
<dbReference type="RefSeq" id="WP_210146982.1">
    <property type="nucleotide sequence ID" value="NZ_PZDJ01000007.1"/>
</dbReference>
<keyword evidence="2" id="KW-0067">ATP-binding</keyword>
<evidence type="ECO:0000259" key="4">
    <source>
        <dbReference type="PROSITE" id="PS51192"/>
    </source>
</evidence>
<dbReference type="SMART" id="SM00490">
    <property type="entry name" value="HELICc"/>
    <property type="match status" value="1"/>
</dbReference>
<dbReference type="InterPro" id="IPR001650">
    <property type="entry name" value="Helicase_C-like"/>
</dbReference>
<dbReference type="SMART" id="SM00487">
    <property type="entry name" value="DEXDc"/>
    <property type="match status" value="1"/>
</dbReference>
<dbReference type="GO" id="GO:0003677">
    <property type="term" value="F:DNA binding"/>
    <property type="evidence" value="ECO:0007669"/>
    <property type="project" value="UniProtKB-KW"/>
</dbReference>
<evidence type="ECO:0000256" key="3">
    <source>
        <dbReference type="ARBA" id="ARBA00023125"/>
    </source>
</evidence>
<dbReference type="PROSITE" id="PS51192">
    <property type="entry name" value="HELICASE_ATP_BIND_1"/>
    <property type="match status" value="1"/>
</dbReference>
<dbReference type="PANTHER" id="PTHR30580">
    <property type="entry name" value="PRIMOSOMAL PROTEIN N"/>
    <property type="match status" value="1"/>
</dbReference>
<dbReference type="SUPFAM" id="SSF52540">
    <property type="entry name" value="P-loop containing nucleoside triphosphate hydrolases"/>
    <property type="match status" value="1"/>
</dbReference>
<gene>
    <name evidence="6" type="ORF">NCTC12413_02122</name>
</gene>
<organism evidence="6 7">
    <name type="scientific">Staphylococcus arlettae</name>
    <dbReference type="NCBI Taxonomy" id="29378"/>
    <lineage>
        <taxon>Bacteria</taxon>
        <taxon>Bacillati</taxon>
        <taxon>Bacillota</taxon>
        <taxon>Bacilli</taxon>
        <taxon>Bacillales</taxon>
        <taxon>Staphylococcaceae</taxon>
        <taxon>Staphylococcus</taxon>
    </lineage>
</organism>
<dbReference type="GO" id="GO:0043138">
    <property type="term" value="F:3'-5' DNA helicase activity"/>
    <property type="evidence" value="ECO:0007669"/>
    <property type="project" value="TreeGrafter"/>
</dbReference>
<dbReference type="AlphaFoldDB" id="A0A380CNF2"/>
<feature type="domain" description="Helicase ATP-binding" evidence="4">
    <location>
        <begin position="96"/>
        <end position="247"/>
    </location>
</feature>